<dbReference type="EMBL" id="CP010643">
    <property type="protein sequence ID" value="ATG36659.1"/>
    <property type="molecule type" value="Genomic_DNA"/>
</dbReference>
<accession>A0ABM6PG76</accession>
<proteinExistence type="predicted"/>
<keyword evidence="2" id="KW-1185">Reference proteome</keyword>
<name>A0ABM6PG76_9RHOB</name>
<reference evidence="1 2" key="2">
    <citation type="journal article" date="2017" name="Genome Biol. Evol.">
        <title>Trajectories and Drivers of Genome Evolution in Surface-Associated Marine Phaeobacter.</title>
        <authorList>
            <person name="Freese H.M."/>
            <person name="Sikorski J."/>
            <person name="Bunk B."/>
            <person name="Scheuner C."/>
            <person name="Meier-Kolthoff J.P."/>
            <person name="Sproer C."/>
            <person name="Gram L."/>
            <person name="Overmann J."/>
        </authorList>
    </citation>
    <scope>NUCLEOTIDE SEQUENCE [LARGE SCALE GENOMIC DNA]</scope>
    <source>
        <strain evidence="1 2">P36</strain>
    </source>
</reference>
<reference evidence="1 2" key="4">
    <citation type="journal article" date="2018" name="Environ. Microbiol. Rep.">
        <title>Phylogenetic distribution of roseobacticides in the Roseobacter group and their effect on microalgae.</title>
        <authorList>
            <person name="Sonnenschein E.C."/>
            <person name="Phippen C.B."/>
            <person name="Bentzon-Tilia M."/>
            <person name="Rasmussen S.A."/>
            <person name="Nielsen K.F."/>
            <person name="Gram L."/>
        </authorList>
    </citation>
    <scope>NUCLEOTIDE SEQUENCE [LARGE SCALE GENOMIC DNA]</scope>
    <source>
        <strain evidence="1 2">P36</strain>
    </source>
</reference>
<reference evidence="1 2" key="3">
    <citation type="journal article" date="2017" name="Int. J. Syst. Evol. Microbiol.">
        <title>Adaptation of Surface-Associated Bacteria to the Open Ocean: A Genomically Distinct Subpopulation of Phaeobacter gallaeciensis Colonizes Pacific Mesozooplankton.</title>
        <authorList>
            <person name="Freese H.M."/>
            <person name="Methner A."/>
            <person name="Overmann J."/>
        </authorList>
    </citation>
    <scope>NUCLEOTIDE SEQUENCE [LARGE SCALE GENOMIC DNA]</scope>
    <source>
        <strain evidence="1 2">P36</strain>
    </source>
</reference>
<dbReference type="RefSeq" id="WP_096869333.1">
    <property type="nucleotide sequence ID" value="NZ_CP010643.1"/>
</dbReference>
<protein>
    <submittedName>
        <fullName evidence="1">Uncharacterized protein</fullName>
    </submittedName>
</protein>
<gene>
    <name evidence="1" type="ORF">PhaeoP36_02547</name>
</gene>
<sequence>MIEIPVDDVVSLPAEIAEGTFRVQLVRPEGIDVRLGLIDVLAEQAQGMGDHSVHASGADKPANTMLSADELAAETGPQKLVFKPWKTCDEAVTGGVAPGPYEARFVDDARIVLDAPSHTIARAKGSLDRRHA</sequence>
<organism evidence="1 2">
    <name type="scientific">Phaeobacter piscinae</name>
    <dbReference type="NCBI Taxonomy" id="1580596"/>
    <lineage>
        <taxon>Bacteria</taxon>
        <taxon>Pseudomonadati</taxon>
        <taxon>Pseudomonadota</taxon>
        <taxon>Alphaproteobacteria</taxon>
        <taxon>Rhodobacterales</taxon>
        <taxon>Roseobacteraceae</taxon>
        <taxon>Phaeobacter</taxon>
    </lineage>
</organism>
<evidence type="ECO:0000313" key="2">
    <source>
        <dbReference type="Proteomes" id="UP000218891"/>
    </source>
</evidence>
<dbReference type="Proteomes" id="UP000218891">
    <property type="component" value="Chromosome"/>
</dbReference>
<evidence type="ECO:0000313" key="1">
    <source>
        <dbReference type="EMBL" id="ATG36659.1"/>
    </source>
</evidence>
<reference evidence="1 2" key="1">
    <citation type="journal article" date="2017" name="Front. Microbiol.">
        <title>Phaeobacter piscinae sp. nov., a species of the Roseobacter group and potential aquaculture probiont.</title>
        <authorList>
            <person name="Sonnenschein E.C."/>
            <person name="Phippen C.B.W."/>
            <person name="Nielsen K.F."/>
            <person name="Mateiu R.V."/>
            <person name="Melchiorsen J."/>
            <person name="Gram L."/>
            <person name="Overmann J."/>
            <person name="Freese H.M."/>
        </authorList>
    </citation>
    <scope>NUCLEOTIDE SEQUENCE [LARGE SCALE GENOMIC DNA]</scope>
    <source>
        <strain evidence="1 2">P36</strain>
    </source>
</reference>